<proteinExistence type="predicted"/>
<keyword evidence="2" id="KW-0418">Kinase</keyword>
<keyword evidence="3" id="KW-1185">Reference proteome</keyword>
<evidence type="ECO:0000259" key="1">
    <source>
        <dbReference type="SMART" id="SM00065"/>
    </source>
</evidence>
<dbReference type="InterPro" id="IPR011495">
    <property type="entry name" value="Sig_transdc_His_kin_sub2_dim/P"/>
</dbReference>
<dbReference type="STRING" id="1123501.Wenmar_03859"/>
<keyword evidence="2" id="KW-0808">Transferase</keyword>
<dbReference type="eggNOG" id="COG2205">
    <property type="taxonomic scope" value="Bacteria"/>
</dbReference>
<dbReference type="Gene3D" id="3.30.565.10">
    <property type="entry name" value="Histidine kinase-like ATPase, C-terminal domain"/>
    <property type="match status" value="1"/>
</dbReference>
<comment type="caution">
    <text evidence="2">The sequence shown here is derived from an EMBL/GenBank/DDBJ whole genome shotgun (WGS) entry which is preliminary data.</text>
</comment>
<feature type="domain" description="GAF" evidence="1">
    <location>
        <begin position="25"/>
        <end position="167"/>
    </location>
</feature>
<protein>
    <submittedName>
        <fullName evidence="2">Signal transduction histidine kinase</fullName>
    </submittedName>
</protein>
<gene>
    <name evidence="2" type="ORF">Wenmar_03859</name>
</gene>
<dbReference type="Pfam" id="PF07568">
    <property type="entry name" value="HisKA_2"/>
    <property type="match status" value="1"/>
</dbReference>
<dbReference type="AlphaFoldDB" id="A0A0D0P773"/>
<name>A0A0D0P773_9RHOB</name>
<evidence type="ECO:0000313" key="2">
    <source>
        <dbReference type="EMBL" id="KIQ67436.1"/>
    </source>
</evidence>
<dbReference type="SUPFAM" id="SSF55781">
    <property type="entry name" value="GAF domain-like"/>
    <property type="match status" value="1"/>
</dbReference>
<accession>A0A0D0P773</accession>
<dbReference type="RefSeq" id="WP_018301657.1">
    <property type="nucleotide sequence ID" value="NZ_KB902278.1"/>
</dbReference>
<dbReference type="PANTHER" id="PTHR43102">
    <property type="entry name" value="SLR1143 PROTEIN"/>
    <property type="match status" value="1"/>
</dbReference>
<dbReference type="Pfam" id="PF02518">
    <property type="entry name" value="HATPase_c"/>
    <property type="match status" value="1"/>
</dbReference>
<dbReference type="eggNOG" id="COG3920">
    <property type="taxonomic scope" value="Bacteria"/>
</dbReference>
<dbReference type="EMBL" id="AONG01000022">
    <property type="protein sequence ID" value="KIQ67436.1"/>
    <property type="molecule type" value="Genomic_DNA"/>
</dbReference>
<dbReference type="SMART" id="SM00065">
    <property type="entry name" value="GAF"/>
    <property type="match status" value="1"/>
</dbReference>
<dbReference type="InterPro" id="IPR029016">
    <property type="entry name" value="GAF-like_dom_sf"/>
</dbReference>
<dbReference type="GO" id="GO:0016301">
    <property type="term" value="F:kinase activity"/>
    <property type="evidence" value="ECO:0007669"/>
    <property type="project" value="UniProtKB-KW"/>
</dbReference>
<dbReference type="InterPro" id="IPR036890">
    <property type="entry name" value="HATPase_C_sf"/>
</dbReference>
<dbReference type="InterPro" id="IPR003594">
    <property type="entry name" value="HATPase_dom"/>
</dbReference>
<organism evidence="2 3">
    <name type="scientific">Wenxinia marina DSM 24838</name>
    <dbReference type="NCBI Taxonomy" id="1123501"/>
    <lineage>
        <taxon>Bacteria</taxon>
        <taxon>Pseudomonadati</taxon>
        <taxon>Pseudomonadota</taxon>
        <taxon>Alphaproteobacteria</taxon>
        <taxon>Rhodobacterales</taxon>
        <taxon>Roseobacteraceae</taxon>
        <taxon>Wenxinia</taxon>
    </lineage>
</organism>
<dbReference type="Gene3D" id="3.30.450.40">
    <property type="match status" value="1"/>
</dbReference>
<sequence length="365" mass="38709">MQAPKHPQETARLNLVAQYGILDTPEEPEFDAIARLAAVICDAPVALVSILDRNRQWFKAHHGTDLTETPLEQSICGHAVLGDGLLEIEDTAADPRTTDNPLCIGGDAFRFYAGAPIVDGSGLPVGTVCVLDQRPRTLSGAQQQALSDLADQAMRLIKLRSALSDAELVVQETNHRIKNSLQSVSAYVRLQRANLVGAGEDALAAFRATETRIGSVAALHEALCYSAVGERVDLAGYAERILSLTMANAPGHVRGVVEIEPCRVSSRQASALGTIFSEFVSNSVRHGFPDGRAGAIRLAGRFDGDGRMRIECSDDGVGLAAGPVPGGLGGLGFRIIEGAIQQLDAEKLELTAGDGTRLALVFEPE</sequence>
<dbReference type="InterPro" id="IPR003018">
    <property type="entry name" value="GAF"/>
</dbReference>
<dbReference type="OrthoDB" id="9816309at2"/>
<dbReference type="PANTHER" id="PTHR43102:SF2">
    <property type="entry name" value="GAF DOMAIN-CONTAINING PROTEIN"/>
    <property type="match status" value="1"/>
</dbReference>
<dbReference type="SUPFAM" id="SSF55874">
    <property type="entry name" value="ATPase domain of HSP90 chaperone/DNA topoisomerase II/histidine kinase"/>
    <property type="match status" value="1"/>
</dbReference>
<reference evidence="2 3" key="1">
    <citation type="submission" date="2013-01" db="EMBL/GenBank/DDBJ databases">
        <authorList>
            <person name="Fiebig A."/>
            <person name="Goeker M."/>
            <person name="Klenk H.-P.P."/>
        </authorList>
    </citation>
    <scope>NUCLEOTIDE SEQUENCE [LARGE SCALE GENOMIC DNA]</scope>
    <source>
        <strain evidence="2 3">DSM 24838</strain>
    </source>
</reference>
<dbReference type="Proteomes" id="UP000035100">
    <property type="component" value="Unassembled WGS sequence"/>
</dbReference>
<evidence type="ECO:0000313" key="3">
    <source>
        <dbReference type="Proteomes" id="UP000035100"/>
    </source>
</evidence>